<dbReference type="RefSeq" id="WP_145362483.1">
    <property type="nucleotide sequence ID" value="NZ_CP036268.1"/>
</dbReference>
<dbReference type="SUPFAM" id="SSF53850">
    <property type="entry name" value="Periplasmic binding protein-like II"/>
    <property type="match status" value="1"/>
</dbReference>
<dbReference type="OrthoDB" id="9815602at2"/>
<dbReference type="Gene3D" id="3.40.190.10">
    <property type="entry name" value="Periplasmic binding protein-like II"/>
    <property type="match status" value="2"/>
</dbReference>
<dbReference type="Proteomes" id="UP000317318">
    <property type="component" value="Chromosome"/>
</dbReference>
<dbReference type="PANTHER" id="PTHR31528:SF3">
    <property type="entry name" value="THIAMINE BIOSYNTHESIS PROTEIN HI_0357-RELATED"/>
    <property type="match status" value="1"/>
</dbReference>
<feature type="chain" id="PRO_5022196225" evidence="2">
    <location>
        <begin position="20"/>
        <end position="331"/>
    </location>
</feature>
<dbReference type="GO" id="GO:0009228">
    <property type="term" value="P:thiamine biosynthetic process"/>
    <property type="evidence" value="ECO:0007669"/>
    <property type="project" value="InterPro"/>
</dbReference>
<dbReference type="InterPro" id="IPR027939">
    <property type="entry name" value="NMT1/THI5"/>
</dbReference>
<reference evidence="4 5" key="1">
    <citation type="submission" date="2019-02" db="EMBL/GenBank/DDBJ databases">
        <title>Deep-cultivation of Planctomycetes and their phenomic and genomic characterization uncovers novel biology.</title>
        <authorList>
            <person name="Wiegand S."/>
            <person name="Jogler M."/>
            <person name="Boedeker C."/>
            <person name="Pinto D."/>
            <person name="Vollmers J."/>
            <person name="Rivas-Marin E."/>
            <person name="Kohn T."/>
            <person name="Peeters S.H."/>
            <person name="Heuer A."/>
            <person name="Rast P."/>
            <person name="Oberbeckmann S."/>
            <person name="Bunk B."/>
            <person name="Jeske O."/>
            <person name="Meyerdierks A."/>
            <person name="Storesund J.E."/>
            <person name="Kallscheuer N."/>
            <person name="Luecker S."/>
            <person name="Lage O.M."/>
            <person name="Pohl T."/>
            <person name="Merkel B.J."/>
            <person name="Hornburger P."/>
            <person name="Mueller R.-W."/>
            <person name="Bruemmer F."/>
            <person name="Labrenz M."/>
            <person name="Spormann A.M."/>
            <person name="Op den Camp H."/>
            <person name="Overmann J."/>
            <person name="Amann R."/>
            <person name="Jetten M.S.M."/>
            <person name="Mascher T."/>
            <person name="Medema M.H."/>
            <person name="Devos D.P."/>
            <person name="Kaster A.-K."/>
            <person name="Ovreas L."/>
            <person name="Rohde M."/>
            <person name="Galperin M.Y."/>
            <person name="Jogler C."/>
        </authorList>
    </citation>
    <scope>NUCLEOTIDE SEQUENCE [LARGE SCALE GENOMIC DNA]</scope>
    <source>
        <strain evidence="4 5">Pan189</strain>
    </source>
</reference>
<feature type="domain" description="SsuA/THI5-like" evidence="3">
    <location>
        <begin position="45"/>
        <end position="249"/>
    </location>
</feature>
<dbReference type="InterPro" id="IPR015168">
    <property type="entry name" value="SsuA/THI5"/>
</dbReference>
<gene>
    <name evidence="4" type="ORF">Pan189_06260</name>
</gene>
<keyword evidence="2" id="KW-0732">Signal</keyword>
<protein>
    <submittedName>
        <fullName evidence="4">NMT1/THI5 like protein</fullName>
    </submittedName>
</protein>
<keyword evidence="5" id="KW-1185">Reference proteome</keyword>
<proteinExistence type="predicted"/>
<evidence type="ECO:0000313" key="4">
    <source>
        <dbReference type="EMBL" id="QDT36270.1"/>
    </source>
</evidence>
<dbReference type="PROSITE" id="PS51257">
    <property type="entry name" value="PROKAR_LIPOPROTEIN"/>
    <property type="match status" value="1"/>
</dbReference>
<dbReference type="KEGG" id="svp:Pan189_06260"/>
<evidence type="ECO:0000313" key="5">
    <source>
        <dbReference type="Proteomes" id="UP000317318"/>
    </source>
</evidence>
<dbReference type="PANTHER" id="PTHR31528">
    <property type="entry name" value="4-AMINO-5-HYDROXYMETHYL-2-METHYLPYRIMIDINE PHOSPHATE SYNTHASE THI11-RELATED"/>
    <property type="match status" value="1"/>
</dbReference>
<feature type="region of interest" description="Disordered" evidence="1">
    <location>
        <begin position="303"/>
        <end position="331"/>
    </location>
</feature>
<dbReference type="Pfam" id="PF09084">
    <property type="entry name" value="NMT1"/>
    <property type="match status" value="1"/>
</dbReference>
<organism evidence="4 5">
    <name type="scientific">Stratiformator vulcanicus</name>
    <dbReference type="NCBI Taxonomy" id="2527980"/>
    <lineage>
        <taxon>Bacteria</taxon>
        <taxon>Pseudomonadati</taxon>
        <taxon>Planctomycetota</taxon>
        <taxon>Planctomycetia</taxon>
        <taxon>Planctomycetales</taxon>
        <taxon>Planctomycetaceae</taxon>
        <taxon>Stratiformator</taxon>
    </lineage>
</organism>
<sequence length="331" mass="35758" precursor="true">MKRSLILIALLGIALGGCAPRDTPQSDGAEKTTSLTLQLNWYPEAEHGGYYAADVEGYYKEAGLDVQILPGGSGVPVVQKVAAGQADFGVANADRVLLLRAQEADVIAIMAPLQDSPRCLMVRSDAEVESFSDLAGYTIAMGSEPYSDFLRNGVLPADVSIVPYNGGVTQFVARNKNFAQQGYSFSEPYFAQQEGVEPKLLMVSETGFNPYTSCLIVSRAFAEENPDVVRNMVAASIDGWQAYLKSPEETNQLILQENSELTPEILRFGVNAMKPLCVPEGSKKSDFGTMDAGRWANLREQMTQSGSLDSNSDELGAGFSLEFLPNTRPGD</sequence>
<dbReference type="EMBL" id="CP036268">
    <property type="protein sequence ID" value="QDT36270.1"/>
    <property type="molecule type" value="Genomic_DNA"/>
</dbReference>
<evidence type="ECO:0000259" key="3">
    <source>
        <dbReference type="Pfam" id="PF09084"/>
    </source>
</evidence>
<evidence type="ECO:0000256" key="1">
    <source>
        <dbReference type="SAM" id="MobiDB-lite"/>
    </source>
</evidence>
<evidence type="ECO:0000256" key="2">
    <source>
        <dbReference type="SAM" id="SignalP"/>
    </source>
</evidence>
<accession>A0A517QXG6</accession>
<name>A0A517QXG6_9PLAN</name>
<dbReference type="AlphaFoldDB" id="A0A517QXG6"/>
<feature type="signal peptide" evidence="2">
    <location>
        <begin position="1"/>
        <end position="19"/>
    </location>
</feature>